<dbReference type="InterPro" id="IPR013708">
    <property type="entry name" value="Shikimate_DH-bd_N"/>
</dbReference>
<feature type="binding site" evidence="9">
    <location>
        <begin position="20"/>
        <end position="22"/>
    </location>
    <ligand>
        <name>shikimate</name>
        <dbReference type="ChEBI" id="CHEBI:36208"/>
    </ligand>
</feature>
<feature type="binding site" evidence="9">
    <location>
        <position position="92"/>
    </location>
    <ligand>
        <name>shikimate</name>
        <dbReference type="ChEBI" id="CHEBI:36208"/>
    </ligand>
</feature>
<dbReference type="InterPro" id="IPR046346">
    <property type="entry name" value="Aminoacid_DH-like_N_sf"/>
</dbReference>
<dbReference type="GO" id="GO:0008652">
    <property type="term" value="P:amino acid biosynthetic process"/>
    <property type="evidence" value="ECO:0007669"/>
    <property type="project" value="UniProtKB-KW"/>
</dbReference>
<dbReference type="InterPro" id="IPR011342">
    <property type="entry name" value="Shikimate_DH"/>
</dbReference>
<comment type="similarity">
    <text evidence="9">Belongs to the shikimate dehydrogenase family.</text>
</comment>
<dbReference type="HAMAP" id="MF_00222">
    <property type="entry name" value="Shikimate_DH_AroE"/>
    <property type="match status" value="1"/>
</dbReference>
<comment type="pathway">
    <text evidence="1 9">Metabolic intermediate biosynthesis; chorismate biosynthesis; chorismate from D-erythrose 4-phosphate and phosphoenolpyruvate: step 4/7.</text>
</comment>
<name>A0A1I1A3K3_9FIRM</name>
<evidence type="ECO:0000256" key="7">
    <source>
        <dbReference type="ARBA" id="ARBA00052329"/>
    </source>
</evidence>
<feature type="binding site" evidence="9">
    <location>
        <position position="255"/>
    </location>
    <ligand>
        <name>NADP(+)</name>
        <dbReference type="ChEBI" id="CHEBI:58349"/>
    </ligand>
</feature>
<dbReference type="GO" id="GO:0030266">
    <property type="term" value="F:quinate 3-dehydrogenase (NAD+) activity"/>
    <property type="evidence" value="ECO:0007669"/>
    <property type="project" value="UniProtKB-EC"/>
</dbReference>
<feature type="binding site" evidence="9">
    <location>
        <position position="234"/>
    </location>
    <ligand>
        <name>shikimate</name>
        <dbReference type="ChEBI" id="CHEBI:36208"/>
    </ligand>
</feature>
<dbReference type="RefSeq" id="WP_092874135.1">
    <property type="nucleotide sequence ID" value="NZ_FOJY01000021.1"/>
</dbReference>
<evidence type="ECO:0000313" key="12">
    <source>
        <dbReference type="EMBL" id="SFB32604.1"/>
    </source>
</evidence>
<evidence type="ECO:0000256" key="9">
    <source>
        <dbReference type="HAMAP-Rule" id="MF_00222"/>
    </source>
</evidence>
<dbReference type="InterPro" id="IPR036291">
    <property type="entry name" value="NAD(P)-bd_dom_sf"/>
</dbReference>
<dbReference type="PANTHER" id="PTHR21089">
    <property type="entry name" value="SHIKIMATE DEHYDROGENASE"/>
    <property type="match status" value="1"/>
</dbReference>
<accession>A0A1I1A3K3</accession>
<dbReference type="CDD" id="cd01065">
    <property type="entry name" value="NAD_bind_Shikimate_DH"/>
    <property type="match status" value="1"/>
</dbReference>
<dbReference type="EMBL" id="FOJY01000021">
    <property type="protein sequence ID" value="SFB32604.1"/>
    <property type="molecule type" value="Genomic_DNA"/>
</dbReference>
<comment type="function">
    <text evidence="9">Involved in the biosynthesis of the chorismate, which leads to the biosynthesis of aromatic amino acids. Catalyzes the reversible NADPH linked reduction of 3-dehydroshikimate (DHSA) to yield shikimate (SA).</text>
</comment>
<dbReference type="EC" id="1.1.1.25" evidence="9"/>
<keyword evidence="13" id="KW-1185">Reference proteome</keyword>
<feature type="binding site" evidence="9">
    <location>
        <begin position="131"/>
        <end position="135"/>
    </location>
    <ligand>
        <name>NADP(+)</name>
        <dbReference type="ChEBI" id="CHEBI:58349"/>
    </ligand>
</feature>
<dbReference type="STRING" id="1120918.SAMN05216249_1219"/>
<dbReference type="Gene3D" id="3.40.50.10860">
    <property type="entry name" value="Leucine Dehydrogenase, chain A, domain 1"/>
    <property type="match status" value="1"/>
</dbReference>
<evidence type="ECO:0000256" key="4">
    <source>
        <dbReference type="ARBA" id="ARBA00023002"/>
    </source>
</evidence>
<feature type="binding site" evidence="9">
    <location>
        <position position="262"/>
    </location>
    <ligand>
        <name>shikimate</name>
        <dbReference type="ChEBI" id="CHEBI:36208"/>
    </ligand>
</feature>
<evidence type="ECO:0000256" key="6">
    <source>
        <dbReference type="ARBA" id="ARBA00051639"/>
    </source>
</evidence>
<feature type="domain" description="Shikimate dehydrogenase substrate binding N-terminal" evidence="10">
    <location>
        <begin position="12"/>
        <end position="94"/>
    </location>
</feature>
<protein>
    <recommendedName>
        <fullName evidence="9">Shikimate dehydrogenase (NADP(+))</fullName>
        <shortName evidence="9">SDH</shortName>
        <ecNumber evidence="9">1.1.1.25</ecNumber>
    </recommendedName>
</protein>
<feature type="binding site" evidence="9">
    <location>
        <position position="107"/>
    </location>
    <ligand>
        <name>shikimate</name>
        <dbReference type="ChEBI" id="CHEBI:36208"/>
    </ligand>
</feature>
<feature type="active site" description="Proton acceptor" evidence="9">
    <location>
        <position position="71"/>
    </location>
</feature>
<evidence type="ECO:0000259" key="11">
    <source>
        <dbReference type="Pfam" id="PF18317"/>
    </source>
</evidence>
<dbReference type="Gene3D" id="3.40.50.720">
    <property type="entry name" value="NAD(P)-binding Rossmann-like Domain"/>
    <property type="match status" value="1"/>
</dbReference>
<dbReference type="SUPFAM" id="SSF51735">
    <property type="entry name" value="NAD(P)-binding Rossmann-fold domains"/>
    <property type="match status" value="1"/>
</dbReference>
<feature type="domain" description="SDH C-terminal" evidence="11">
    <location>
        <begin position="255"/>
        <end position="282"/>
    </location>
</feature>
<dbReference type="PANTHER" id="PTHR21089:SF1">
    <property type="entry name" value="BIFUNCTIONAL 3-DEHYDROQUINATE DEHYDRATASE_SHIKIMATE DEHYDROGENASE, CHLOROPLASTIC"/>
    <property type="match status" value="1"/>
</dbReference>
<gene>
    <name evidence="9" type="primary">aroE</name>
    <name evidence="12" type="ORF">SAMN05216249_1219</name>
</gene>
<keyword evidence="4 9" id="KW-0560">Oxidoreductase</keyword>
<dbReference type="AlphaFoldDB" id="A0A1I1A3K3"/>
<dbReference type="UniPathway" id="UPA00053">
    <property type="reaction ID" value="UER00087"/>
</dbReference>
<comment type="pathway">
    <text evidence="8">Aromatic compound metabolism; 3,4-dihydroxybenzoate biosynthesis; 3-dehydroquinate from D-quinate (NAD(+) route).</text>
</comment>
<dbReference type="InterPro" id="IPR041121">
    <property type="entry name" value="SDH_C"/>
</dbReference>
<dbReference type="Pfam" id="PF08501">
    <property type="entry name" value="Shikimate_dh_N"/>
    <property type="match status" value="1"/>
</dbReference>
<dbReference type="FunFam" id="3.40.50.720:FF:000086">
    <property type="entry name" value="Quinate/shikimate dehydrogenase"/>
    <property type="match status" value="1"/>
</dbReference>
<evidence type="ECO:0000256" key="3">
    <source>
        <dbReference type="ARBA" id="ARBA00022857"/>
    </source>
</evidence>
<comment type="catalytic activity">
    <reaction evidence="9">
        <text>shikimate + NADP(+) = 3-dehydroshikimate + NADPH + H(+)</text>
        <dbReference type="Rhea" id="RHEA:17737"/>
        <dbReference type="ChEBI" id="CHEBI:15378"/>
        <dbReference type="ChEBI" id="CHEBI:16630"/>
        <dbReference type="ChEBI" id="CHEBI:36208"/>
        <dbReference type="ChEBI" id="CHEBI:57783"/>
        <dbReference type="ChEBI" id="CHEBI:58349"/>
        <dbReference type="EC" id="1.1.1.25"/>
    </reaction>
</comment>
<dbReference type="SUPFAM" id="SSF53223">
    <property type="entry name" value="Aminoacid dehydrogenase-like, N-terminal domain"/>
    <property type="match status" value="1"/>
</dbReference>
<sequence length="288" mass="31669">MRLSGKTKLMGLLGSPVSHSISPAMHNKAFEILDLDYAYLAFDIGVDDLENAVEAMKLLRVRGFNLTMPNKNLVCKYVDKLSPLSRIIGACNTVTNDDGILTGTTTDGAGYMKAAKDAGFDLTGKKMTLLGAGGAALAILAQAAFDGLSEISVFNIRDAFFEKAEKIVADLNNETKCKVNLYDLEDENVLNREITDSYILTNATSVGMAPNTDNCIIKDDSIFNSELIVSDVIYNPKETKLLKMAKNKGCRTFNGMYMLLYQGAESFKIWTGEEMPVKEIKELYFSQE</sequence>
<dbReference type="Proteomes" id="UP000198838">
    <property type="component" value="Unassembled WGS sequence"/>
</dbReference>
<comment type="catalytic activity">
    <reaction evidence="6">
        <text>L-quinate + NAD(+) = 3-dehydroquinate + NADH + H(+)</text>
        <dbReference type="Rhea" id="RHEA:22364"/>
        <dbReference type="ChEBI" id="CHEBI:15378"/>
        <dbReference type="ChEBI" id="CHEBI:29751"/>
        <dbReference type="ChEBI" id="CHEBI:32364"/>
        <dbReference type="ChEBI" id="CHEBI:57540"/>
        <dbReference type="ChEBI" id="CHEBI:57945"/>
        <dbReference type="EC" id="1.1.1.24"/>
    </reaction>
</comment>
<evidence type="ECO:0000256" key="8">
    <source>
        <dbReference type="ARBA" id="ARBA00060613"/>
    </source>
</evidence>
<organism evidence="12 13">
    <name type="scientific">Acetitomaculum ruminis DSM 5522</name>
    <dbReference type="NCBI Taxonomy" id="1120918"/>
    <lineage>
        <taxon>Bacteria</taxon>
        <taxon>Bacillati</taxon>
        <taxon>Bacillota</taxon>
        <taxon>Clostridia</taxon>
        <taxon>Lachnospirales</taxon>
        <taxon>Lachnospiraceae</taxon>
        <taxon>Acetitomaculum</taxon>
    </lineage>
</organism>
<comment type="catalytic activity">
    <reaction evidence="7">
        <text>shikimate + NAD(+) = 3-dehydroshikimate + NADH + H(+)</text>
        <dbReference type="Rhea" id="RHEA:17741"/>
        <dbReference type="ChEBI" id="CHEBI:15378"/>
        <dbReference type="ChEBI" id="CHEBI:16630"/>
        <dbReference type="ChEBI" id="CHEBI:36208"/>
        <dbReference type="ChEBI" id="CHEBI:57540"/>
        <dbReference type="ChEBI" id="CHEBI:57945"/>
    </reaction>
</comment>
<keyword evidence="5 9" id="KW-0057">Aromatic amino acid biosynthesis</keyword>
<evidence type="ECO:0000256" key="2">
    <source>
        <dbReference type="ARBA" id="ARBA00022605"/>
    </source>
</evidence>
<evidence type="ECO:0000313" key="13">
    <source>
        <dbReference type="Proteomes" id="UP000198838"/>
    </source>
</evidence>
<comment type="subunit">
    <text evidence="9">Homodimer.</text>
</comment>
<comment type="caution">
    <text evidence="9">Lacks conserved residue(s) required for the propagation of feature annotation.</text>
</comment>
<keyword evidence="2 9" id="KW-0028">Amino-acid biosynthesis</keyword>
<dbReference type="GO" id="GO:0009423">
    <property type="term" value="P:chorismate biosynthetic process"/>
    <property type="evidence" value="ECO:0007669"/>
    <property type="project" value="UniProtKB-UniRule"/>
</dbReference>
<proteinExistence type="inferred from homology"/>
<dbReference type="InterPro" id="IPR022893">
    <property type="entry name" value="Shikimate_DH_fam"/>
</dbReference>
<dbReference type="GO" id="GO:0050661">
    <property type="term" value="F:NADP binding"/>
    <property type="evidence" value="ECO:0007669"/>
    <property type="project" value="InterPro"/>
</dbReference>
<feature type="binding site" evidence="9">
    <location>
        <position position="232"/>
    </location>
    <ligand>
        <name>NADP(+)</name>
        <dbReference type="ChEBI" id="CHEBI:58349"/>
    </ligand>
</feature>
<keyword evidence="3 9" id="KW-0521">NADP</keyword>
<dbReference type="Pfam" id="PF18317">
    <property type="entry name" value="SDH_C"/>
    <property type="match status" value="1"/>
</dbReference>
<dbReference type="NCBIfam" id="TIGR00507">
    <property type="entry name" value="aroE"/>
    <property type="match status" value="1"/>
</dbReference>
<dbReference type="GO" id="GO:0019632">
    <property type="term" value="P:shikimate metabolic process"/>
    <property type="evidence" value="ECO:0007669"/>
    <property type="project" value="InterPro"/>
</dbReference>
<evidence type="ECO:0000256" key="1">
    <source>
        <dbReference type="ARBA" id="ARBA00004871"/>
    </source>
</evidence>
<evidence type="ECO:0000256" key="5">
    <source>
        <dbReference type="ARBA" id="ARBA00023141"/>
    </source>
</evidence>
<evidence type="ECO:0000259" key="10">
    <source>
        <dbReference type="Pfam" id="PF08501"/>
    </source>
</evidence>
<feature type="binding site" evidence="9">
    <location>
        <position position="67"/>
    </location>
    <ligand>
        <name>shikimate</name>
        <dbReference type="ChEBI" id="CHEBI:36208"/>
    </ligand>
</feature>
<dbReference type="GO" id="GO:0009073">
    <property type="term" value="P:aromatic amino acid family biosynthetic process"/>
    <property type="evidence" value="ECO:0007669"/>
    <property type="project" value="UniProtKB-KW"/>
</dbReference>
<dbReference type="OrthoDB" id="9792692at2"/>
<dbReference type="GO" id="GO:0004764">
    <property type="term" value="F:shikimate 3-dehydrogenase (NADP+) activity"/>
    <property type="evidence" value="ECO:0007669"/>
    <property type="project" value="UniProtKB-UniRule"/>
</dbReference>
<dbReference type="GO" id="GO:0052734">
    <property type="term" value="F:shikimate 3-dehydrogenase (NAD+) activity"/>
    <property type="evidence" value="ECO:0007669"/>
    <property type="project" value="RHEA"/>
</dbReference>
<reference evidence="12 13" key="1">
    <citation type="submission" date="2016-10" db="EMBL/GenBank/DDBJ databases">
        <authorList>
            <person name="de Groot N.N."/>
        </authorList>
    </citation>
    <scope>NUCLEOTIDE SEQUENCE [LARGE SCALE GENOMIC DNA]</scope>
    <source>
        <strain evidence="12 13">DSM 5522</strain>
    </source>
</reference>